<evidence type="ECO:0000313" key="1">
    <source>
        <dbReference type="EMBL" id="QBP18085.1"/>
    </source>
</evidence>
<protein>
    <submittedName>
        <fullName evidence="1">Uncharacterized protein</fullName>
    </submittedName>
</protein>
<name>A0A4P6ZK07_9LACO</name>
<proteinExistence type="predicted"/>
<gene>
    <name evidence="1" type="ORF">ELX58_02770</name>
</gene>
<dbReference type="RefSeq" id="WP_133441642.1">
    <property type="nucleotide sequence ID" value="NZ_CP034726.1"/>
</dbReference>
<reference evidence="2" key="1">
    <citation type="submission" date="2018-12" db="EMBL/GenBank/DDBJ databases">
        <title>A new species of lactobacillus.</title>
        <authorList>
            <person name="Jian Y."/>
            <person name="Xin L."/>
            <person name="Hong Z.J."/>
            <person name="Ming L.Z."/>
            <person name="Hong X.Z."/>
        </authorList>
    </citation>
    <scope>NUCLEOTIDE SEQUENCE [LARGE SCALE GENOMIC DNA]</scope>
    <source>
        <strain evidence="2">HSLZ-75</strain>
    </source>
</reference>
<dbReference type="AlphaFoldDB" id="A0A4P6ZK07"/>
<dbReference type="EMBL" id="CP034726">
    <property type="protein sequence ID" value="QBP18085.1"/>
    <property type="molecule type" value="Genomic_DNA"/>
</dbReference>
<dbReference type="Proteomes" id="UP000294321">
    <property type="component" value="Chromosome"/>
</dbReference>
<sequence>MIDRVANIINSPTPNKPWALYHLLYFAYRYRFEYQYRDKNPIIGMRLPEYLMVSSAFNTTQIFLFDMTKERKSLIQKMGKDEYQFYELKLNQQLVDLDRIYHQHPHTIFGINPKTGLVHPIDFLETQQMAKNFNLIIKQFPFTLEQFQAFEKALPEEDLFSILQGIQIADRFGGTAFLIKVKNFMVMYYEVPQTEDLDKQKVHINNKNVKVNLGSKSPNIDLQTHLFNHNDEAGFLYGELRLVGKHLQKMARRKLEHK</sequence>
<dbReference type="KEGG" id="lji:ELX58_02770"/>
<keyword evidence="2" id="KW-1185">Reference proteome</keyword>
<accession>A0A4P6ZK07</accession>
<evidence type="ECO:0000313" key="2">
    <source>
        <dbReference type="Proteomes" id="UP000294321"/>
    </source>
</evidence>
<organism evidence="1 2">
    <name type="scientific">Acetilactobacillus jinshanensis</name>
    <dbReference type="NCBI Taxonomy" id="1720083"/>
    <lineage>
        <taxon>Bacteria</taxon>
        <taxon>Bacillati</taxon>
        <taxon>Bacillota</taxon>
        <taxon>Bacilli</taxon>
        <taxon>Lactobacillales</taxon>
        <taxon>Lactobacillaceae</taxon>
        <taxon>Acetilactobacillus</taxon>
    </lineage>
</organism>